<dbReference type="SMART" id="SM00220">
    <property type="entry name" value="S_TKc"/>
    <property type="match status" value="1"/>
</dbReference>
<evidence type="ECO:0000259" key="2">
    <source>
        <dbReference type="PROSITE" id="PS50011"/>
    </source>
</evidence>
<feature type="region of interest" description="Disordered" evidence="1">
    <location>
        <begin position="1"/>
        <end position="22"/>
    </location>
</feature>
<keyword evidence="4" id="KW-1185">Reference proteome</keyword>
<dbReference type="EMBL" id="ASGP02000005">
    <property type="protein sequence ID" value="KAH9506178.1"/>
    <property type="molecule type" value="Genomic_DNA"/>
</dbReference>
<sequence>MCIEFDHSNINNNNNNIDDNNDNVLEQNECRQQPPPSKPRQEAKQIDQNPIALKSKKRLKTTIEMNNHDERQESMNEQDSLIQSYNDELTVINTNLNKNNKESFKKIIHVDNDNDNYSEHNSWTNSNQMMMVNEYISMNPINHPKNKEHKSNNNIIMNETIISATKAAASTTNKMVKYLHRKRLEERGYRMTNKKLGEGGYGAVYKIYGRVNNTTTNVNKNIDTDINDSSTIDHHQQQQRPQPLACKIMLLSNRKDKLAALENFAYEVFAMYRGRHHRNIVHLEDQFIYSHVINHRHHSGGGGGGSRSNSRIDNSLPSLSYSYIIMEYARCGTLWAKLKKYGPFDATITVGYFRQITDGIRYLHSIGVAHRDLKLGNILLTTTLNSGDQNNGNKCQEIVKLADFGLSRLVNSKQSGLLRFNKPAGTLAYMSPQILSCYIRANTVAAATNNRYVVDRHQQQRTKKPYLHHSYDPFKADIWALGVCLYLLLSKQHPFDNPPPNKDERIQFARKMLDKQLNREWRMPGLATTTIIQQSSYVPAHRPSLSSSSSSSTSTSTTAKSGKSRSMMNQPHQHNTLASLLDRMFEPSSHKRVNIYEISQLIDLQSYDDETKPAM</sequence>
<dbReference type="Pfam" id="PF00069">
    <property type="entry name" value="Pkinase"/>
    <property type="match status" value="1"/>
</dbReference>
<dbReference type="PANTHER" id="PTHR44167:SF24">
    <property type="entry name" value="SERINE_THREONINE-PROTEIN KINASE CHK2"/>
    <property type="match status" value="1"/>
</dbReference>
<organism evidence="3 4">
    <name type="scientific">Dermatophagoides farinae</name>
    <name type="common">American house dust mite</name>
    <dbReference type="NCBI Taxonomy" id="6954"/>
    <lineage>
        <taxon>Eukaryota</taxon>
        <taxon>Metazoa</taxon>
        <taxon>Ecdysozoa</taxon>
        <taxon>Arthropoda</taxon>
        <taxon>Chelicerata</taxon>
        <taxon>Arachnida</taxon>
        <taxon>Acari</taxon>
        <taxon>Acariformes</taxon>
        <taxon>Sarcoptiformes</taxon>
        <taxon>Astigmata</taxon>
        <taxon>Psoroptidia</taxon>
        <taxon>Analgoidea</taxon>
        <taxon>Pyroglyphidae</taxon>
        <taxon>Dermatophagoidinae</taxon>
        <taxon>Dermatophagoides</taxon>
    </lineage>
</organism>
<dbReference type="GO" id="GO:0005524">
    <property type="term" value="F:ATP binding"/>
    <property type="evidence" value="ECO:0007669"/>
    <property type="project" value="InterPro"/>
</dbReference>
<protein>
    <recommendedName>
        <fullName evidence="2">Protein kinase domain-containing protein</fullName>
    </recommendedName>
</protein>
<dbReference type="Gene3D" id="3.30.200.20">
    <property type="entry name" value="Phosphorylase Kinase, domain 1"/>
    <property type="match status" value="1"/>
</dbReference>
<dbReference type="InterPro" id="IPR000719">
    <property type="entry name" value="Prot_kinase_dom"/>
</dbReference>
<feature type="compositionally biased region" description="Low complexity" evidence="1">
    <location>
        <begin position="9"/>
        <end position="18"/>
    </location>
</feature>
<dbReference type="GO" id="GO:0004674">
    <property type="term" value="F:protein serine/threonine kinase activity"/>
    <property type="evidence" value="ECO:0007669"/>
    <property type="project" value="TreeGrafter"/>
</dbReference>
<feature type="region of interest" description="Disordered" evidence="1">
    <location>
        <begin position="537"/>
        <end position="571"/>
    </location>
</feature>
<reference evidence="3" key="2">
    <citation type="journal article" date="2022" name="Res Sq">
        <title>Comparative Genomics Reveals Insights into the Divergent Evolution of Astigmatic Mites and Household Pest Adaptations.</title>
        <authorList>
            <person name="Xiong Q."/>
            <person name="Wan A.T.-Y."/>
            <person name="Liu X.-Y."/>
            <person name="Fung C.S.-H."/>
            <person name="Xiao X."/>
            <person name="Malainual N."/>
            <person name="Hou J."/>
            <person name="Wang L."/>
            <person name="Wang M."/>
            <person name="Yang K."/>
            <person name="Cui Y."/>
            <person name="Leung E."/>
            <person name="Nong W."/>
            <person name="Shin S.-K."/>
            <person name="Au S."/>
            <person name="Jeong K.Y."/>
            <person name="Chew F.T."/>
            <person name="Hui J."/>
            <person name="Leung T.F."/>
            <person name="Tungtrongchitr A."/>
            <person name="Zhong N."/>
            <person name="Liu Z."/>
            <person name="Tsui S."/>
        </authorList>
    </citation>
    <scope>NUCLEOTIDE SEQUENCE</scope>
    <source>
        <strain evidence="3">Derf</strain>
        <tissue evidence="3">Whole organism</tissue>
    </source>
</reference>
<dbReference type="PANTHER" id="PTHR44167">
    <property type="entry name" value="OVARIAN-SPECIFIC SERINE/THREONINE-PROTEIN KINASE LOK-RELATED"/>
    <property type="match status" value="1"/>
</dbReference>
<dbReference type="PROSITE" id="PS50011">
    <property type="entry name" value="PROTEIN_KINASE_DOM"/>
    <property type="match status" value="1"/>
</dbReference>
<comment type="caution">
    <text evidence="3">The sequence shown here is derived from an EMBL/GenBank/DDBJ whole genome shotgun (WGS) entry which is preliminary data.</text>
</comment>
<dbReference type="AlphaFoldDB" id="A0A922HR93"/>
<dbReference type="GO" id="GO:0005634">
    <property type="term" value="C:nucleus"/>
    <property type="evidence" value="ECO:0007669"/>
    <property type="project" value="TreeGrafter"/>
</dbReference>
<accession>A0A922HR93</accession>
<evidence type="ECO:0000313" key="4">
    <source>
        <dbReference type="Proteomes" id="UP000790347"/>
    </source>
</evidence>
<dbReference type="GO" id="GO:0044773">
    <property type="term" value="P:mitotic DNA damage checkpoint signaling"/>
    <property type="evidence" value="ECO:0007669"/>
    <property type="project" value="TreeGrafter"/>
</dbReference>
<dbReference type="InterPro" id="IPR008271">
    <property type="entry name" value="Ser/Thr_kinase_AS"/>
</dbReference>
<dbReference type="SUPFAM" id="SSF56112">
    <property type="entry name" value="Protein kinase-like (PK-like)"/>
    <property type="match status" value="1"/>
</dbReference>
<dbReference type="Gene3D" id="1.10.510.10">
    <property type="entry name" value="Transferase(Phosphotransferase) domain 1"/>
    <property type="match status" value="1"/>
</dbReference>
<feature type="domain" description="Protein kinase" evidence="2">
    <location>
        <begin position="190"/>
        <end position="602"/>
    </location>
</feature>
<reference evidence="3" key="1">
    <citation type="submission" date="2013-05" db="EMBL/GenBank/DDBJ databases">
        <authorList>
            <person name="Yim A.K.Y."/>
            <person name="Chan T.F."/>
            <person name="Ji K.M."/>
            <person name="Liu X.Y."/>
            <person name="Zhou J.W."/>
            <person name="Li R.Q."/>
            <person name="Yang K.Y."/>
            <person name="Li J."/>
            <person name="Li M."/>
            <person name="Law P.T.W."/>
            <person name="Wu Y.L."/>
            <person name="Cai Z.L."/>
            <person name="Qin H."/>
            <person name="Bao Y."/>
            <person name="Leung R.K.K."/>
            <person name="Ng P.K.S."/>
            <person name="Zou J."/>
            <person name="Zhong X.J."/>
            <person name="Ran P.X."/>
            <person name="Zhong N.S."/>
            <person name="Liu Z.G."/>
            <person name="Tsui S.K.W."/>
        </authorList>
    </citation>
    <scope>NUCLEOTIDE SEQUENCE</scope>
    <source>
        <strain evidence="3">Derf</strain>
        <tissue evidence="3">Whole organism</tissue>
    </source>
</reference>
<dbReference type="PROSITE" id="PS00108">
    <property type="entry name" value="PROTEIN_KINASE_ST"/>
    <property type="match status" value="1"/>
</dbReference>
<gene>
    <name evidence="3" type="ORF">DERF_010920</name>
</gene>
<feature type="compositionally biased region" description="Low complexity" evidence="1">
    <location>
        <begin position="544"/>
        <end position="566"/>
    </location>
</feature>
<evidence type="ECO:0000256" key="1">
    <source>
        <dbReference type="SAM" id="MobiDB-lite"/>
    </source>
</evidence>
<evidence type="ECO:0000313" key="3">
    <source>
        <dbReference type="EMBL" id="KAH9506178.1"/>
    </source>
</evidence>
<proteinExistence type="predicted"/>
<dbReference type="InterPro" id="IPR011009">
    <property type="entry name" value="Kinase-like_dom_sf"/>
</dbReference>
<name>A0A922HR93_DERFA</name>
<dbReference type="Proteomes" id="UP000790347">
    <property type="component" value="Unassembled WGS sequence"/>
</dbReference>